<evidence type="ECO:0000256" key="1">
    <source>
        <dbReference type="ARBA" id="ARBA00006484"/>
    </source>
</evidence>
<keyword evidence="2" id="KW-0521">NADP</keyword>
<comment type="similarity">
    <text evidence="1 3">Belongs to the short-chain dehydrogenases/reductases (SDR) family.</text>
</comment>
<dbReference type="Gene3D" id="3.40.50.720">
    <property type="entry name" value="NAD(P)-binding Rossmann-like Domain"/>
    <property type="match status" value="1"/>
</dbReference>
<dbReference type="Proteomes" id="UP001565368">
    <property type="component" value="Unassembled WGS sequence"/>
</dbReference>
<dbReference type="InterPro" id="IPR002347">
    <property type="entry name" value="SDR_fam"/>
</dbReference>
<sequence>MAALRPISSLSSLAGRTAVVTGASSGLGRSIALRLARLGAYVVCADLSPVSRDASLVPTHELIVSNGGSGAFAEVNVTDLASIEAAIALAVAASPRARLDIMVNNAGTIGHQADAPNLGIHTEQPAFAQNVFNVNLMGVWNGTHAAVRQMLTQEPEKLPADEDVDVRLGDPEVEGQDGPRGSRGSIVNMGSIHGMVGGPSEAAYSASKAGVINLTRTVAIDYAKDRIAANVVCPGYCAINMGSKPTDPEIAARRLTPWPHRGAARDVANAVIYLVRDAPWVTGSVLAVDGGTTAD</sequence>
<dbReference type="InterPro" id="IPR020904">
    <property type="entry name" value="Sc_DH/Rdtase_CS"/>
</dbReference>
<organism evidence="4 5">
    <name type="scientific">Vanrija albida</name>
    <dbReference type="NCBI Taxonomy" id="181172"/>
    <lineage>
        <taxon>Eukaryota</taxon>
        <taxon>Fungi</taxon>
        <taxon>Dikarya</taxon>
        <taxon>Basidiomycota</taxon>
        <taxon>Agaricomycotina</taxon>
        <taxon>Tremellomycetes</taxon>
        <taxon>Trichosporonales</taxon>
        <taxon>Trichosporonaceae</taxon>
        <taxon>Vanrija</taxon>
    </lineage>
</organism>
<dbReference type="RefSeq" id="XP_069212157.1">
    <property type="nucleotide sequence ID" value="XM_069351771.1"/>
</dbReference>
<dbReference type="PANTHER" id="PTHR42760">
    <property type="entry name" value="SHORT-CHAIN DEHYDROGENASES/REDUCTASES FAMILY MEMBER"/>
    <property type="match status" value="1"/>
</dbReference>
<dbReference type="GeneID" id="95984267"/>
<comment type="caution">
    <text evidence="4">The sequence shown here is derived from an EMBL/GenBank/DDBJ whole genome shotgun (WGS) entry which is preliminary data.</text>
</comment>
<dbReference type="InterPro" id="IPR036291">
    <property type="entry name" value="NAD(P)-bd_dom_sf"/>
</dbReference>
<dbReference type="PROSITE" id="PS00184">
    <property type="entry name" value="GARS"/>
    <property type="match status" value="1"/>
</dbReference>
<dbReference type="PRINTS" id="PR00081">
    <property type="entry name" value="GDHRDH"/>
</dbReference>
<name>A0ABR3QBY7_9TREE</name>
<proteinExistence type="inferred from homology"/>
<dbReference type="EMBL" id="JBBXJM010000002">
    <property type="protein sequence ID" value="KAL1412213.1"/>
    <property type="molecule type" value="Genomic_DNA"/>
</dbReference>
<keyword evidence="5" id="KW-1185">Reference proteome</keyword>
<gene>
    <name evidence="4" type="ORF">Q8F55_003224</name>
</gene>
<evidence type="ECO:0000313" key="5">
    <source>
        <dbReference type="Proteomes" id="UP001565368"/>
    </source>
</evidence>
<evidence type="ECO:0000256" key="3">
    <source>
        <dbReference type="RuleBase" id="RU000363"/>
    </source>
</evidence>
<dbReference type="SUPFAM" id="SSF51735">
    <property type="entry name" value="NAD(P)-binding Rossmann-fold domains"/>
    <property type="match status" value="1"/>
</dbReference>
<dbReference type="PRINTS" id="PR00080">
    <property type="entry name" value="SDRFAMILY"/>
</dbReference>
<dbReference type="PROSITE" id="PS00061">
    <property type="entry name" value="ADH_SHORT"/>
    <property type="match status" value="1"/>
</dbReference>
<dbReference type="CDD" id="cd05233">
    <property type="entry name" value="SDR_c"/>
    <property type="match status" value="1"/>
</dbReference>
<evidence type="ECO:0008006" key="6">
    <source>
        <dbReference type="Google" id="ProtNLM"/>
    </source>
</evidence>
<dbReference type="Pfam" id="PF13561">
    <property type="entry name" value="adh_short_C2"/>
    <property type="match status" value="1"/>
</dbReference>
<evidence type="ECO:0000313" key="4">
    <source>
        <dbReference type="EMBL" id="KAL1412213.1"/>
    </source>
</evidence>
<reference evidence="4 5" key="1">
    <citation type="submission" date="2023-08" db="EMBL/GenBank/DDBJ databases">
        <title>Annotated Genome Sequence of Vanrija albida AlHP1.</title>
        <authorList>
            <person name="Herzog R."/>
        </authorList>
    </citation>
    <scope>NUCLEOTIDE SEQUENCE [LARGE SCALE GENOMIC DNA]</scope>
    <source>
        <strain evidence="4 5">AlHP1</strain>
    </source>
</reference>
<protein>
    <recommendedName>
        <fullName evidence="6">Ketoreductase (KR) domain-containing protein</fullName>
    </recommendedName>
</protein>
<dbReference type="Pfam" id="PF00106">
    <property type="entry name" value="adh_short"/>
    <property type="match status" value="1"/>
</dbReference>
<dbReference type="InterPro" id="IPR020559">
    <property type="entry name" value="PRibGlycinamide_synth_CS"/>
</dbReference>
<evidence type="ECO:0000256" key="2">
    <source>
        <dbReference type="ARBA" id="ARBA00022857"/>
    </source>
</evidence>
<dbReference type="PANTHER" id="PTHR42760:SF124">
    <property type="entry name" value="SHORT-CHAIN DEHYDROGENASE_REDUCTASE"/>
    <property type="match status" value="1"/>
</dbReference>
<accession>A0ABR3QBY7</accession>